<dbReference type="Gene3D" id="3.30.420.280">
    <property type="match status" value="1"/>
</dbReference>
<dbReference type="RefSeq" id="WP_167169062.1">
    <property type="nucleotide sequence ID" value="NZ_BAAAOO010000002.1"/>
</dbReference>
<proteinExistence type="predicted"/>
<dbReference type="Proteomes" id="UP000749311">
    <property type="component" value="Unassembled WGS sequence"/>
</dbReference>
<gene>
    <name evidence="3" type="ORF">FB473_000903</name>
</gene>
<dbReference type="InterPro" id="IPR027417">
    <property type="entry name" value="P-loop_NTPase"/>
</dbReference>
<protein>
    <submittedName>
        <fullName evidence="3">PBSX family phage terminase large subunit</fullName>
    </submittedName>
</protein>
<organism evidence="3 4">
    <name type="scientific">Brooklawnia cerclae</name>
    <dbReference type="NCBI Taxonomy" id="349934"/>
    <lineage>
        <taxon>Bacteria</taxon>
        <taxon>Bacillati</taxon>
        <taxon>Actinomycetota</taxon>
        <taxon>Actinomycetes</taxon>
        <taxon>Propionibacteriales</taxon>
        <taxon>Propionibacteriaceae</taxon>
        <taxon>Brooklawnia</taxon>
    </lineage>
</organism>
<comment type="caution">
    <text evidence="3">The sequence shown here is derived from an EMBL/GenBank/DDBJ whole genome shotgun (WGS) entry which is preliminary data.</text>
</comment>
<keyword evidence="4" id="KW-1185">Reference proteome</keyword>
<name>A0ABX0SG06_9ACTN</name>
<dbReference type="Gene3D" id="3.40.50.300">
    <property type="entry name" value="P-loop containing nucleotide triphosphate hydrolases"/>
    <property type="match status" value="1"/>
</dbReference>
<accession>A0ABX0SG06</accession>
<reference evidence="3 4" key="1">
    <citation type="submission" date="2020-02" db="EMBL/GenBank/DDBJ databases">
        <title>Sequencing the genomes of 1000 actinobacteria strains.</title>
        <authorList>
            <person name="Klenk H.-P."/>
        </authorList>
    </citation>
    <scope>NUCLEOTIDE SEQUENCE [LARGE SCALE GENOMIC DNA]</scope>
    <source>
        <strain evidence="3 4">DSM 19609</strain>
    </source>
</reference>
<sequence>MAASPRLSAKQVASIRDADRRVNLWEGAVRSGKTIGSLVRWLIFVRATLARSGQLVMFGRTRDAVWRNVIGPLQDAELFGRVASQVIGNYGAPTVSIFGRRVHVLGASDAKAEKVIRGMTVLGAYGDELTVVPEEFFKQMLARMSTPWSRMFGTTNPDGPRHWLKVDFLDRVAGWNGNITSTLPDWRVFHFNLEDNPSLTTSYVSSLKREYTGLWYKRFILGLWVQAEGAIYDMWDEATHIVPHASLPAMIRTPGLGVDYGTTNATRGIMLGLSITPQPRLYLVDEWAPGRMSPAGHSKDLRSWLTTRAPEWIYVDPAAAAFKEQLFADRVPNVTDATNDVVSGIRTMSALLATGNLLVSDRCRNLIREIPGYVWDDKATERGLDAPVKRDDHAMDAARYVVHSTRYLWRPFLPVLTIDQDEEEAA</sequence>
<evidence type="ECO:0000313" key="4">
    <source>
        <dbReference type="Proteomes" id="UP000749311"/>
    </source>
</evidence>
<evidence type="ECO:0000313" key="3">
    <source>
        <dbReference type="EMBL" id="NIH56258.1"/>
    </source>
</evidence>
<dbReference type="EMBL" id="JAAMOZ010000001">
    <property type="protein sequence ID" value="NIH56258.1"/>
    <property type="molecule type" value="Genomic_DNA"/>
</dbReference>
<feature type="domain" description="Terminase large subunit gp17-like C-terminal" evidence="2">
    <location>
        <begin position="268"/>
        <end position="403"/>
    </location>
</feature>
<dbReference type="InterPro" id="IPR035421">
    <property type="entry name" value="Terminase_6C"/>
</dbReference>
<keyword evidence="1" id="KW-1188">Viral release from host cell</keyword>
<dbReference type="Pfam" id="PF17289">
    <property type="entry name" value="Terminase_6C"/>
    <property type="match status" value="1"/>
</dbReference>
<dbReference type="Pfam" id="PF03237">
    <property type="entry name" value="Terminase_6N"/>
    <property type="match status" value="1"/>
</dbReference>
<evidence type="ECO:0000256" key="1">
    <source>
        <dbReference type="ARBA" id="ARBA00022612"/>
    </source>
</evidence>
<evidence type="ECO:0000259" key="2">
    <source>
        <dbReference type="Pfam" id="PF17289"/>
    </source>
</evidence>